<reference evidence="15 16" key="1">
    <citation type="journal article" date="2021" name="Cell">
        <title>Tracing the genetic footprints of vertebrate landing in non-teleost ray-finned fishes.</title>
        <authorList>
            <person name="Bi X."/>
            <person name="Wang K."/>
            <person name="Yang L."/>
            <person name="Pan H."/>
            <person name="Jiang H."/>
            <person name="Wei Q."/>
            <person name="Fang M."/>
            <person name="Yu H."/>
            <person name="Zhu C."/>
            <person name="Cai Y."/>
            <person name="He Y."/>
            <person name="Gan X."/>
            <person name="Zeng H."/>
            <person name="Yu D."/>
            <person name="Zhu Y."/>
            <person name="Jiang H."/>
            <person name="Qiu Q."/>
            <person name="Yang H."/>
            <person name="Zhang Y.E."/>
            <person name="Wang W."/>
            <person name="Zhu M."/>
            <person name="He S."/>
            <person name="Zhang G."/>
        </authorList>
    </citation>
    <scope>NUCLEOTIDE SEQUENCE [LARGE SCALE GENOMIC DNA]</scope>
    <source>
        <strain evidence="15">Bchr_013</strain>
    </source>
</reference>
<accession>A0A8X7XF03</accession>
<dbReference type="SMART" id="SM00355">
    <property type="entry name" value="ZnF_C2H2"/>
    <property type="match status" value="8"/>
</dbReference>
<organism evidence="15 16">
    <name type="scientific">Polypterus senegalus</name>
    <name type="common">Senegal bichir</name>
    <dbReference type="NCBI Taxonomy" id="55291"/>
    <lineage>
        <taxon>Eukaryota</taxon>
        <taxon>Metazoa</taxon>
        <taxon>Chordata</taxon>
        <taxon>Craniata</taxon>
        <taxon>Vertebrata</taxon>
        <taxon>Euteleostomi</taxon>
        <taxon>Actinopterygii</taxon>
        <taxon>Polypteriformes</taxon>
        <taxon>Polypteridae</taxon>
        <taxon>Polypterus</taxon>
    </lineage>
</organism>
<evidence type="ECO:0000256" key="10">
    <source>
        <dbReference type="ARBA" id="ARBA00023163"/>
    </source>
</evidence>
<keyword evidence="11" id="KW-0539">Nucleus</keyword>
<comment type="subcellular location">
    <subcellularLocation>
        <location evidence="2">Nucleus</location>
    </subcellularLocation>
</comment>
<dbReference type="SUPFAM" id="SSF57667">
    <property type="entry name" value="beta-beta-alpha zinc fingers"/>
    <property type="match status" value="5"/>
</dbReference>
<dbReference type="GO" id="GO:0000978">
    <property type="term" value="F:RNA polymerase II cis-regulatory region sequence-specific DNA binding"/>
    <property type="evidence" value="ECO:0007669"/>
    <property type="project" value="TreeGrafter"/>
</dbReference>
<evidence type="ECO:0000259" key="14">
    <source>
        <dbReference type="PROSITE" id="PS50157"/>
    </source>
</evidence>
<dbReference type="OrthoDB" id="5383296at2759"/>
<evidence type="ECO:0000256" key="9">
    <source>
        <dbReference type="ARBA" id="ARBA00023125"/>
    </source>
</evidence>
<feature type="region of interest" description="Disordered" evidence="13">
    <location>
        <begin position="106"/>
        <end position="126"/>
    </location>
</feature>
<dbReference type="InterPro" id="IPR013087">
    <property type="entry name" value="Znf_C2H2_type"/>
</dbReference>
<keyword evidence="5" id="KW-0677">Repeat</keyword>
<evidence type="ECO:0000256" key="3">
    <source>
        <dbReference type="ARBA" id="ARBA00006991"/>
    </source>
</evidence>
<keyword evidence="9" id="KW-0238">DNA-binding</keyword>
<evidence type="ECO:0000256" key="4">
    <source>
        <dbReference type="ARBA" id="ARBA00022723"/>
    </source>
</evidence>
<feature type="domain" description="C2H2-type" evidence="14">
    <location>
        <begin position="261"/>
        <end position="288"/>
    </location>
</feature>
<evidence type="ECO:0000256" key="1">
    <source>
        <dbReference type="ARBA" id="ARBA00003767"/>
    </source>
</evidence>
<dbReference type="InterPro" id="IPR036236">
    <property type="entry name" value="Znf_C2H2_sf"/>
</dbReference>
<dbReference type="GO" id="GO:0000981">
    <property type="term" value="F:DNA-binding transcription factor activity, RNA polymerase II-specific"/>
    <property type="evidence" value="ECO:0007669"/>
    <property type="project" value="TreeGrafter"/>
</dbReference>
<evidence type="ECO:0000256" key="12">
    <source>
        <dbReference type="PROSITE-ProRule" id="PRU00042"/>
    </source>
</evidence>
<feature type="compositionally biased region" description="Basic and acidic residues" evidence="13">
    <location>
        <begin position="106"/>
        <end position="125"/>
    </location>
</feature>
<evidence type="ECO:0000256" key="6">
    <source>
        <dbReference type="ARBA" id="ARBA00022771"/>
    </source>
</evidence>
<dbReference type="Proteomes" id="UP000886611">
    <property type="component" value="Unassembled WGS sequence"/>
</dbReference>
<evidence type="ECO:0000256" key="8">
    <source>
        <dbReference type="ARBA" id="ARBA00023015"/>
    </source>
</evidence>
<evidence type="ECO:0000313" key="15">
    <source>
        <dbReference type="EMBL" id="KAG2466255.1"/>
    </source>
</evidence>
<dbReference type="FunFam" id="3.30.160.60:FF:000295">
    <property type="entry name" value="zinc finger protein 19"/>
    <property type="match status" value="1"/>
</dbReference>
<dbReference type="GO" id="GO:0005634">
    <property type="term" value="C:nucleus"/>
    <property type="evidence" value="ECO:0007669"/>
    <property type="project" value="UniProtKB-SubCell"/>
</dbReference>
<evidence type="ECO:0000256" key="2">
    <source>
        <dbReference type="ARBA" id="ARBA00004123"/>
    </source>
</evidence>
<evidence type="ECO:0000256" key="7">
    <source>
        <dbReference type="ARBA" id="ARBA00022833"/>
    </source>
</evidence>
<dbReference type="FunFam" id="3.30.160.60:FF:000360">
    <property type="entry name" value="zinc finger protein 572"/>
    <property type="match status" value="1"/>
</dbReference>
<dbReference type="GO" id="GO:0008270">
    <property type="term" value="F:zinc ion binding"/>
    <property type="evidence" value="ECO:0007669"/>
    <property type="project" value="UniProtKB-KW"/>
</dbReference>
<protein>
    <submittedName>
        <fullName evidence="15">ZN678 protein</fullName>
    </submittedName>
</protein>
<evidence type="ECO:0000256" key="5">
    <source>
        <dbReference type="ARBA" id="ARBA00022737"/>
    </source>
</evidence>
<comment type="function">
    <text evidence="1">May be involved in transcriptional regulation.</text>
</comment>
<dbReference type="PROSITE" id="PS50157">
    <property type="entry name" value="ZINC_FINGER_C2H2_2"/>
    <property type="match status" value="9"/>
</dbReference>
<dbReference type="PANTHER" id="PTHR23235">
    <property type="entry name" value="KRUEPPEL-LIKE TRANSCRIPTION FACTOR"/>
    <property type="match status" value="1"/>
</dbReference>
<feature type="domain" description="C2H2-type" evidence="14">
    <location>
        <begin position="233"/>
        <end position="260"/>
    </location>
</feature>
<keyword evidence="7" id="KW-0862">Zinc</keyword>
<sequence>MTSTKEDSVNERLAHIKEEDYEWGVPENVKPEACEGRISVFKEEECKREIIEVKVEDLKDVSLNLDTLKVFKQEVSEEFHSSLQHRDIDPGQLAAQQNSVNLKSEFSEFEEKTNEGNGKEEEGRPSSRNVGINLCVNIRFSPSSPAQPFLECKLEQKQDKEKMKISTRGSENLAMVSFQCNSLAVREAVKTDQEQGHNTDQEALCTGQECGETLKNKSDCKDNKSVHSKPKPYCCSECGKSFLHNSKLQTHTRIHTGEKPFCCSECGKRFTKRSNLQSHTRNHTGEKRYYCSECGKRFSQISSLQRHTRIHTGEKPYCCSECGKRFSQISSLQRHTKIHTGERPYCCSECGKGFIRSSDLQSHTRIHTGEKSYSCLECGKRFSVKSNLQKHNRIHTGEKSYCCSECGKRFSDSSSLSTHKRIHTGEKPYGCAECGKRFSQINDLQSHTRIHTREKSYSCLDCGK</sequence>
<name>A0A8X7XF03_POLSE</name>
<feature type="domain" description="C2H2-type" evidence="14">
    <location>
        <begin position="373"/>
        <end position="400"/>
    </location>
</feature>
<keyword evidence="4" id="KW-0479">Metal-binding</keyword>
<feature type="domain" description="C2H2-type" evidence="14">
    <location>
        <begin position="401"/>
        <end position="428"/>
    </location>
</feature>
<feature type="domain" description="C2H2-type" evidence="14">
    <location>
        <begin position="429"/>
        <end position="456"/>
    </location>
</feature>
<feature type="domain" description="C2H2-type" evidence="14">
    <location>
        <begin position="345"/>
        <end position="372"/>
    </location>
</feature>
<proteinExistence type="inferred from homology"/>
<evidence type="ECO:0000256" key="13">
    <source>
        <dbReference type="SAM" id="MobiDB-lite"/>
    </source>
</evidence>
<dbReference type="Gene3D" id="3.30.160.60">
    <property type="entry name" value="Classic Zinc Finger"/>
    <property type="match status" value="8"/>
</dbReference>
<dbReference type="FunFam" id="3.30.160.60:FF:001155">
    <property type="entry name" value="Zinc finger 30C"/>
    <property type="match status" value="1"/>
</dbReference>
<feature type="non-terminal residue" evidence="15">
    <location>
        <position position="1"/>
    </location>
</feature>
<dbReference type="Pfam" id="PF00096">
    <property type="entry name" value="zf-C2H2"/>
    <property type="match status" value="7"/>
</dbReference>
<gene>
    <name evidence="15" type="primary">Znf678_1</name>
    <name evidence="15" type="ORF">GTO96_0017268</name>
</gene>
<comment type="caution">
    <text evidence="15">The sequence shown here is derived from an EMBL/GenBank/DDBJ whole genome shotgun (WGS) entry which is preliminary data.</text>
</comment>
<feature type="non-terminal residue" evidence="15">
    <location>
        <position position="464"/>
    </location>
</feature>
<feature type="domain" description="C2H2-type" evidence="14">
    <location>
        <begin position="289"/>
        <end position="316"/>
    </location>
</feature>
<dbReference type="FunFam" id="3.30.160.60:FF:002343">
    <property type="entry name" value="Zinc finger protein 33A"/>
    <property type="match status" value="4"/>
</dbReference>
<feature type="domain" description="C2H2-type" evidence="14">
    <location>
        <begin position="317"/>
        <end position="344"/>
    </location>
</feature>
<dbReference type="EMBL" id="JAATIS010001721">
    <property type="protein sequence ID" value="KAG2466255.1"/>
    <property type="molecule type" value="Genomic_DNA"/>
</dbReference>
<dbReference type="FunFam" id="3.30.160.60:FF:000912">
    <property type="entry name" value="Zinc finger protein 660"/>
    <property type="match status" value="1"/>
</dbReference>
<dbReference type="PROSITE" id="PS00028">
    <property type="entry name" value="ZINC_FINGER_C2H2_1"/>
    <property type="match status" value="8"/>
</dbReference>
<keyword evidence="8" id="KW-0805">Transcription regulation</keyword>
<keyword evidence="16" id="KW-1185">Reference proteome</keyword>
<feature type="domain" description="C2H2-type" evidence="14">
    <location>
        <begin position="203"/>
        <end position="232"/>
    </location>
</feature>
<keyword evidence="6 12" id="KW-0863">Zinc-finger</keyword>
<evidence type="ECO:0000256" key="11">
    <source>
        <dbReference type="ARBA" id="ARBA00023242"/>
    </source>
</evidence>
<comment type="similarity">
    <text evidence="3">Belongs to the krueppel C2H2-type zinc-finger protein family.</text>
</comment>
<keyword evidence="10" id="KW-0804">Transcription</keyword>
<dbReference type="AlphaFoldDB" id="A0A8X7XF03"/>
<evidence type="ECO:0000313" key="16">
    <source>
        <dbReference type="Proteomes" id="UP000886611"/>
    </source>
</evidence>
<dbReference type="PANTHER" id="PTHR23235:SF142">
    <property type="entry name" value="ZINC FINGER PROTEIN 384"/>
    <property type="match status" value="1"/>
</dbReference>